<sequence>MPYTRENLANLYNITSEDVDHTLLACNLPLEQPEYSDEEIEECFKVIRSYFDEGKVESYETAMNLLKQELSSQGQPETNDKGKKPVKGKKTPSPMTLSQILAIASEQVGNRISLIKAGQLLEACGLSEREDDSYPDEAVACFLEACDMHMRLGKPLAEVAVHFDVPVDSHSEVVDLLEQMSGNQIEELKASLIQAKQQQNQQFIEAFHRMTIQKLRQKAESGELQAELQQEWSTRPMGNGFNLLAQVEARMENQKRLPGS</sequence>
<organism evidence="2">
    <name type="scientific">uncultured Synechococcales cyanobacterium</name>
    <dbReference type="NCBI Taxonomy" id="1936017"/>
    <lineage>
        <taxon>Bacteria</taxon>
        <taxon>Bacillati</taxon>
        <taxon>Cyanobacteriota</taxon>
        <taxon>Cyanophyceae</taxon>
        <taxon>Synechococcales</taxon>
        <taxon>environmental samples</taxon>
    </lineage>
</organism>
<evidence type="ECO:0000256" key="1">
    <source>
        <dbReference type="SAM" id="MobiDB-lite"/>
    </source>
</evidence>
<name>A0A6J4UMV0_9CYAN</name>
<accession>A0A6J4UMV0</accession>
<protein>
    <submittedName>
        <fullName evidence="2">Uncharacterized protein</fullName>
    </submittedName>
</protein>
<dbReference type="AlphaFoldDB" id="A0A6J4UMV0"/>
<reference evidence="2" key="1">
    <citation type="submission" date="2020-02" db="EMBL/GenBank/DDBJ databases">
        <authorList>
            <person name="Meier V. D."/>
        </authorList>
    </citation>
    <scope>NUCLEOTIDE SEQUENCE</scope>
    <source>
        <strain evidence="2">AVDCRST_MAG81</strain>
    </source>
</reference>
<feature type="region of interest" description="Disordered" evidence="1">
    <location>
        <begin position="69"/>
        <end position="93"/>
    </location>
</feature>
<proteinExistence type="predicted"/>
<evidence type="ECO:0000313" key="2">
    <source>
        <dbReference type="EMBL" id="CAA9553494.1"/>
    </source>
</evidence>
<dbReference type="EMBL" id="CADCWO010000004">
    <property type="protein sequence ID" value="CAA9553494.1"/>
    <property type="molecule type" value="Genomic_DNA"/>
</dbReference>
<gene>
    <name evidence="2" type="ORF">AVDCRST_MAG81-5</name>
</gene>